<sequence>MSRFRKLYAPFSKPSSPSLIRYINMLM</sequence>
<reference evidence="1" key="1">
    <citation type="submission" date="2022-08" db="EMBL/GenBank/DDBJ databases">
        <authorList>
            <person name="Gutierrez-Valencia J."/>
        </authorList>
    </citation>
    <scope>NUCLEOTIDE SEQUENCE</scope>
</reference>
<dbReference type="EMBL" id="CAMGYJ010000009">
    <property type="protein sequence ID" value="CAI0541162.1"/>
    <property type="molecule type" value="Genomic_DNA"/>
</dbReference>
<protein>
    <submittedName>
        <fullName evidence="1">Uncharacterized protein</fullName>
    </submittedName>
</protein>
<comment type="caution">
    <text evidence="1">The sequence shown here is derived from an EMBL/GenBank/DDBJ whole genome shotgun (WGS) entry which is preliminary data.</text>
</comment>
<proteinExistence type="predicted"/>
<name>A0AAV0QAA6_9ROSI</name>
<evidence type="ECO:0000313" key="1">
    <source>
        <dbReference type="EMBL" id="CAI0541162.1"/>
    </source>
</evidence>
<accession>A0AAV0QAA6</accession>
<evidence type="ECO:0000313" key="2">
    <source>
        <dbReference type="Proteomes" id="UP001154282"/>
    </source>
</evidence>
<dbReference type="AlphaFoldDB" id="A0AAV0QAA6"/>
<gene>
    <name evidence="1" type="ORF">LITE_LOCUS41991</name>
</gene>
<organism evidence="1 2">
    <name type="scientific">Linum tenue</name>
    <dbReference type="NCBI Taxonomy" id="586396"/>
    <lineage>
        <taxon>Eukaryota</taxon>
        <taxon>Viridiplantae</taxon>
        <taxon>Streptophyta</taxon>
        <taxon>Embryophyta</taxon>
        <taxon>Tracheophyta</taxon>
        <taxon>Spermatophyta</taxon>
        <taxon>Magnoliopsida</taxon>
        <taxon>eudicotyledons</taxon>
        <taxon>Gunneridae</taxon>
        <taxon>Pentapetalae</taxon>
        <taxon>rosids</taxon>
        <taxon>fabids</taxon>
        <taxon>Malpighiales</taxon>
        <taxon>Linaceae</taxon>
        <taxon>Linum</taxon>
    </lineage>
</organism>
<dbReference type="Proteomes" id="UP001154282">
    <property type="component" value="Unassembled WGS sequence"/>
</dbReference>
<keyword evidence="2" id="KW-1185">Reference proteome</keyword>